<dbReference type="InterPro" id="IPR041616">
    <property type="entry name" value="PheRS_beta_core"/>
</dbReference>
<sequence length="807" mass="87714">MKFTLNWLREYIDTDMEPTRIAEHLTMLGLEVDACVPCYPDLTGVVVARIDSVSPHPNADKLVLCDVNVGQERKRVVCGAPNARAGLVTALALPGAVMPGGFTIKPAKIRGEESYGMLCSAKELGITEDQIGIMELAADLQPGLPLTEALGLVDTMIEVDLTPNRPDCASVLGIAREVGGVIGKRIRPPVETIPALTGENLPFSVAVESAADCPRYAARLIKNVKIGPSPWWLQQRLLAVGMRPISNIVDITNFVMLEYGQPLHAFDFSKLAGGRIVVRRAKSGEKLVTLDGVEHQIDSEMLMICDAEKPVAVAGIMGGANSEVDAQSTDILLESACFSAIGIRRTAGRLNLSTEASYRFERGVDPQGVPKALERAVQLIALLAGGEVVAGGVDYSDGVIAPSPITLRGERTRALLGMELTLAQIGDALTGIEIGVEKIDADTLRVTPPSFRVDLEREIDLIEEVARVVGYNLLPTTLPMVPMIFAEQDPLREVRQKVARILTALGFYEAINYSFVTPQHCDLLGLGADDARRQSVHLLNPLAEDQSVLRTTLLPGLLENLRRNLNHQNHDVRLFEVGKVFHPKESGQPNEPFRLAAVVSGRRNPGAPVLHAGETPVDIFDVKGVVEQILKSLRCIGTITRETDVVRQELPFAESGSVLTVRVEEQLLGWCGAFSQKTLKGFGVKQQAFFVDLDLGILSSLPTQAKSFAVLPKFPFVKWDMALIVPEPVAAGEMLSAIHGCGEKLIEKAEIFDVFQGKNIEAGKKSVAISITYRALERTLDDETVGKVHQKIIEMMISRFNGQLREA</sequence>
<dbReference type="SMART" id="SM00873">
    <property type="entry name" value="B3_4"/>
    <property type="match status" value="1"/>
</dbReference>
<organism evidence="20 21">
    <name type="scientific">Thiovibrio frasassiensis</name>
    <dbReference type="NCBI Taxonomy" id="2984131"/>
    <lineage>
        <taxon>Bacteria</taxon>
        <taxon>Pseudomonadati</taxon>
        <taxon>Thermodesulfobacteriota</taxon>
        <taxon>Desulfobulbia</taxon>
        <taxon>Desulfobulbales</taxon>
        <taxon>Thiovibrionaceae</taxon>
        <taxon>Thiovibrio</taxon>
    </lineage>
</organism>
<dbReference type="SUPFAM" id="SSF50249">
    <property type="entry name" value="Nucleic acid-binding proteins"/>
    <property type="match status" value="1"/>
</dbReference>
<dbReference type="HAMAP" id="MF_00283">
    <property type="entry name" value="Phe_tRNA_synth_beta1"/>
    <property type="match status" value="1"/>
</dbReference>
<feature type="binding site" evidence="15">
    <location>
        <position position="464"/>
    </location>
    <ligand>
        <name>Mg(2+)</name>
        <dbReference type="ChEBI" id="CHEBI:18420"/>
        <note>shared with alpha subunit</note>
    </ligand>
</feature>
<dbReference type="PROSITE" id="PS50886">
    <property type="entry name" value="TRBD"/>
    <property type="match status" value="1"/>
</dbReference>
<dbReference type="InterPro" id="IPR009061">
    <property type="entry name" value="DNA-bd_dom_put_sf"/>
</dbReference>
<dbReference type="Pfam" id="PF03483">
    <property type="entry name" value="B3_4"/>
    <property type="match status" value="1"/>
</dbReference>
<dbReference type="Gene3D" id="3.30.70.380">
    <property type="entry name" value="Ferrodoxin-fold anticodon-binding domain"/>
    <property type="match status" value="1"/>
</dbReference>
<dbReference type="Gene3D" id="3.30.930.10">
    <property type="entry name" value="Bira Bifunctional Protein, Domain 2"/>
    <property type="match status" value="1"/>
</dbReference>
<gene>
    <name evidence="15 20" type="primary">pheT</name>
    <name evidence="20" type="ORF">OLX77_07845</name>
</gene>
<protein>
    <recommendedName>
        <fullName evidence="15">Phenylalanine--tRNA ligase beta subunit</fullName>
        <ecNumber evidence="15">6.1.1.20</ecNumber>
    </recommendedName>
    <alternativeName>
        <fullName evidence="15">Phenylalanyl-tRNA synthetase beta subunit</fullName>
        <shortName evidence="15">PheRS</shortName>
    </alternativeName>
</protein>
<dbReference type="Pfam" id="PF03484">
    <property type="entry name" value="B5"/>
    <property type="match status" value="1"/>
</dbReference>
<comment type="subcellular location">
    <subcellularLocation>
        <location evidence="1 15">Cytoplasm</location>
    </subcellularLocation>
</comment>
<dbReference type="InterPro" id="IPR045060">
    <property type="entry name" value="Phe-tRNA-ligase_IIc_bsu"/>
</dbReference>
<keyword evidence="6 15" id="KW-0436">Ligase</keyword>
<dbReference type="InterPro" id="IPR020825">
    <property type="entry name" value="Phe-tRNA_synthase-like_B3/B4"/>
</dbReference>
<keyword evidence="10 15" id="KW-0460">Magnesium</keyword>
<dbReference type="Gene3D" id="3.50.40.10">
    <property type="entry name" value="Phenylalanyl-trna Synthetase, Chain B, domain 3"/>
    <property type="match status" value="1"/>
</dbReference>
<dbReference type="GO" id="GO:0000287">
    <property type="term" value="F:magnesium ion binding"/>
    <property type="evidence" value="ECO:0007669"/>
    <property type="project" value="UniProtKB-UniRule"/>
</dbReference>
<keyword evidence="13 15" id="KW-0030">Aminoacyl-tRNA synthetase</keyword>
<keyword evidence="21" id="KW-1185">Reference proteome</keyword>
<feature type="binding site" evidence="15">
    <location>
        <position position="454"/>
    </location>
    <ligand>
        <name>Mg(2+)</name>
        <dbReference type="ChEBI" id="CHEBI:18420"/>
        <note>shared with alpha subunit</note>
    </ligand>
</feature>
<dbReference type="Pfam" id="PF01588">
    <property type="entry name" value="tRNA_bind"/>
    <property type="match status" value="1"/>
</dbReference>
<feature type="binding site" evidence="15">
    <location>
        <position position="460"/>
    </location>
    <ligand>
        <name>Mg(2+)</name>
        <dbReference type="ChEBI" id="CHEBI:18420"/>
        <note>shared with alpha subunit</note>
    </ligand>
</feature>
<dbReference type="CDD" id="cd00769">
    <property type="entry name" value="PheRS_beta_core"/>
    <property type="match status" value="1"/>
</dbReference>
<evidence type="ECO:0000256" key="9">
    <source>
        <dbReference type="ARBA" id="ARBA00022840"/>
    </source>
</evidence>
<dbReference type="Pfam" id="PF17759">
    <property type="entry name" value="tRNA_synthFbeta"/>
    <property type="match status" value="1"/>
</dbReference>
<dbReference type="EC" id="6.1.1.20" evidence="15"/>
<dbReference type="Proteomes" id="UP001154240">
    <property type="component" value="Unassembled WGS sequence"/>
</dbReference>
<feature type="domain" description="FDX-ACB" evidence="18">
    <location>
        <begin position="712"/>
        <end position="805"/>
    </location>
</feature>
<dbReference type="EMBL" id="JAPHEH010000001">
    <property type="protein sequence ID" value="MDG4476065.1"/>
    <property type="molecule type" value="Genomic_DNA"/>
</dbReference>
<dbReference type="SMART" id="SM00874">
    <property type="entry name" value="B5"/>
    <property type="match status" value="1"/>
</dbReference>
<dbReference type="InterPro" id="IPR005147">
    <property type="entry name" value="tRNA_synthase_B5-dom"/>
</dbReference>
<keyword evidence="9 15" id="KW-0067">ATP-binding</keyword>
<keyword evidence="12 15" id="KW-0648">Protein biosynthesis</keyword>
<dbReference type="InterPro" id="IPR036690">
    <property type="entry name" value="Fdx_antiC-bd_sf"/>
</dbReference>
<evidence type="ECO:0000256" key="13">
    <source>
        <dbReference type="ARBA" id="ARBA00023146"/>
    </source>
</evidence>
<evidence type="ECO:0000256" key="4">
    <source>
        <dbReference type="ARBA" id="ARBA00022490"/>
    </source>
</evidence>
<dbReference type="CDD" id="cd02796">
    <property type="entry name" value="tRNA_bind_bactPheRS"/>
    <property type="match status" value="1"/>
</dbReference>
<evidence type="ECO:0000259" key="18">
    <source>
        <dbReference type="PROSITE" id="PS51447"/>
    </source>
</evidence>
<feature type="binding site" evidence="15">
    <location>
        <position position="463"/>
    </location>
    <ligand>
        <name>Mg(2+)</name>
        <dbReference type="ChEBI" id="CHEBI:18420"/>
        <note>shared with alpha subunit</note>
    </ligand>
</feature>
<dbReference type="SUPFAM" id="SSF56037">
    <property type="entry name" value="PheT/TilS domain"/>
    <property type="match status" value="1"/>
</dbReference>
<evidence type="ECO:0000256" key="7">
    <source>
        <dbReference type="ARBA" id="ARBA00022723"/>
    </source>
</evidence>
<proteinExistence type="inferred from homology"/>
<dbReference type="GO" id="GO:0005524">
    <property type="term" value="F:ATP binding"/>
    <property type="evidence" value="ECO:0007669"/>
    <property type="project" value="UniProtKB-UniRule"/>
</dbReference>
<evidence type="ECO:0000256" key="11">
    <source>
        <dbReference type="ARBA" id="ARBA00022884"/>
    </source>
</evidence>
<dbReference type="AlphaFoldDB" id="A0A9X4MHQ2"/>
<evidence type="ECO:0000313" key="21">
    <source>
        <dbReference type="Proteomes" id="UP001154240"/>
    </source>
</evidence>
<dbReference type="GO" id="GO:0009328">
    <property type="term" value="C:phenylalanine-tRNA ligase complex"/>
    <property type="evidence" value="ECO:0007669"/>
    <property type="project" value="TreeGrafter"/>
</dbReference>
<dbReference type="Pfam" id="PF03147">
    <property type="entry name" value="FDX-ACB"/>
    <property type="match status" value="1"/>
</dbReference>
<dbReference type="PROSITE" id="PS51447">
    <property type="entry name" value="FDX_ACB"/>
    <property type="match status" value="1"/>
</dbReference>
<dbReference type="FunFam" id="3.50.40.10:FF:000001">
    <property type="entry name" value="Phenylalanine--tRNA ligase beta subunit"/>
    <property type="match status" value="1"/>
</dbReference>
<evidence type="ECO:0000256" key="2">
    <source>
        <dbReference type="ARBA" id="ARBA00008653"/>
    </source>
</evidence>
<dbReference type="RefSeq" id="WP_307633034.1">
    <property type="nucleotide sequence ID" value="NZ_JAPHEH010000001.1"/>
</dbReference>
<reference evidence="20" key="1">
    <citation type="journal article" date="2022" name="bioRxiv">
        <title>Thiovibrio frasassiensisgen. nov., sp. nov., an autotrophic, elemental sulfur disproportionating bacterium isolated from sulfidic karst sediment, and proposal of Thiovibrionaceae fam. nov.</title>
        <authorList>
            <person name="Aronson H."/>
            <person name="Thomas C."/>
            <person name="Bhattacharyya M."/>
            <person name="Eckstein S."/>
            <person name="Jensen S."/>
            <person name="Barco R."/>
            <person name="Macalady J."/>
            <person name="Amend J."/>
        </authorList>
    </citation>
    <scope>NUCLEOTIDE SEQUENCE</scope>
    <source>
        <strain evidence="20">RS19-109</strain>
    </source>
</reference>
<dbReference type="PANTHER" id="PTHR10947:SF0">
    <property type="entry name" value="PHENYLALANINE--TRNA LIGASE BETA SUBUNIT"/>
    <property type="match status" value="1"/>
</dbReference>
<evidence type="ECO:0000259" key="19">
    <source>
        <dbReference type="PROSITE" id="PS51483"/>
    </source>
</evidence>
<comment type="similarity">
    <text evidence="2 15">Belongs to the phenylalanyl-tRNA synthetase beta subunit family. Type 1 subfamily.</text>
</comment>
<feature type="domain" description="TRNA-binding" evidence="17">
    <location>
        <begin position="39"/>
        <end position="147"/>
    </location>
</feature>
<evidence type="ECO:0000256" key="12">
    <source>
        <dbReference type="ARBA" id="ARBA00022917"/>
    </source>
</evidence>
<evidence type="ECO:0000256" key="15">
    <source>
        <dbReference type="HAMAP-Rule" id="MF_00283"/>
    </source>
</evidence>
<comment type="subunit">
    <text evidence="3 15">Tetramer of two alpha and two beta subunits.</text>
</comment>
<dbReference type="InterPro" id="IPR033714">
    <property type="entry name" value="tRNA_bind_bactPheRS"/>
</dbReference>
<dbReference type="SUPFAM" id="SSF46955">
    <property type="entry name" value="Putative DNA-binding domain"/>
    <property type="match status" value="1"/>
</dbReference>
<keyword evidence="11 16" id="KW-0694">RNA-binding</keyword>
<evidence type="ECO:0000256" key="16">
    <source>
        <dbReference type="PROSITE-ProRule" id="PRU00209"/>
    </source>
</evidence>
<dbReference type="SUPFAM" id="SSF55681">
    <property type="entry name" value="Class II aaRS and biotin synthetases"/>
    <property type="match status" value="1"/>
</dbReference>
<evidence type="ECO:0000256" key="5">
    <source>
        <dbReference type="ARBA" id="ARBA00022555"/>
    </source>
</evidence>
<dbReference type="FunFam" id="2.40.50.140:FF:000045">
    <property type="entry name" value="Phenylalanine--tRNA ligase beta subunit"/>
    <property type="match status" value="1"/>
</dbReference>
<dbReference type="PROSITE" id="PS51483">
    <property type="entry name" value="B5"/>
    <property type="match status" value="1"/>
</dbReference>
<evidence type="ECO:0000256" key="10">
    <source>
        <dbReference type="ARBA" id="ARBA00022842"/>
    </source>
</evidence>
<dbReference type="FunFam" id="3.30.70.380:FF:000001">
    <property type="entry name" value="Phenylalanine--tRNA ligase beta subunit"/>
    <property type="match status" value="1"/>
</dbReference>
<feature type="domain" description="B5" evidence="19">
    <location>
        <begin position="400"/>
        <end position="476"/>
    </location>
</feature>
<dbReference type="SUPFAM" id="SSF54991">
    <property type="entry name" value="Anticodon-binding domain of PheRS"/>
    <property type="match status" value="1"/>
</dbReference>
<comment type="caution">
    <text evidence="20">The sequence shown here is derived from an EMBL/GenBank/DDBJ whole genome shotgun (WGS) entry which is preliminary data.</text>
</comment>
<evidence type="ECO:0000313" key="20">
    <source>
        <dbReference type="EMBL" id="MDG4476065.1"/>
    </source>
</evidence>
<dbReference type="InterPro" id="IPR012340">
    <property type="entry name" value="NA-bd_OB-fold"/>
</dbReference>
<evidence type="ECO:0000256" key="14">
    <source>
        <dbReference type="ARBA" id="ARBA00049255"/>
    </source>
</evidence>
<dbReference type="Gene3D" id="3.30.56.10">
    <property type="match status" value="2"/>
</dbReference>
<keyword evidence="5 16" id="KW-0820">tRNA-binding</keyword>
<evidence type="ECO:0000259" key="17">
    <source>
        <dbReference type="PROSITE" id="PS50886"/>
    </source>
</evidence>
<evidence type="ECO:0000256" key="1">
    <source>
        <dbReference type="ARBA" id="ARBA00004496"/>
    </source>
</evidence>
<comment type="cofactor">
    <cofactor evidence="15">
        <name>Mg(2+)</name>
        <dbReference type="ChEBI" id="CHEBI:18420"/>
    </cofactor>
    <text evidence="15">Binds 2 magnesium ions per tetramer.</text>
</comment>
<evidence type="ECO:0000256" key="3">
    <source>
        <dbReference type="ARBA" id="ARBA00011209"/>
    </source>
</evidence>
<dbReference type="NCBIfam" id="NF045760">
    <property type="entry name" value="YtpR"/>
    <property type="match status" value="1"/>
</dbReference>
<accession>A0A9X4MHQ2</accession>
<name>A0A9X4MHQ2_9BACT</name>
<evidence type="ECO:0000256" key="6">
    <source>
        <dbReference type="ARBA" id="ARBA00022598"/>
    </source>
</evidence>
<dbReference type="SMART" id="SM00896">
    <property type="entry name" value="FDX-ACB"/>
    <property type="match status" value="1"/>
</dbReference>
<dbReference type="Gene3D" id="2.40.50.140">
    <property type="entry name" value="Nucleic acid-binding proteins"/>
    <property type="match status" value="1"/>
</dbReference>
<dbReference type="PANTHER" id="PTHR10947">
    <property type="entry name" value="PHENYLALANYL-TRNA SYNTHETASE BETA CHAIN AND LEUCINE-RICH REPEAT-CONTAINING PROTEIN 47"/>
    <property type="match status" value="1"/>
</dbReference>
<dbReference type="InterPro" id="IPR004532">
    <property type="entry name" value="Phe-tRNA-ligase_IIc_bsu_bact"/>
</dbReference>
<keyword evidence="8 15" id="KW-0547">Nucleotide-binding</keyword>
<dbReference type="NCBIfam" id="TIGR00472">
    <property type="entry name" value="pheT_bact"/>
    <property type="match status" value="1"/>
</dbReference>
<comment type="catalytic activity">
    <reaction evidence="14 15">
        <text>tRNA(Phe) + L-phenylalanine + ATP = L-phenylalanyl-tRNA(Phe) + AMP + diphosphate + H(+)</text>
        <dbReference type="Rhea" id="RHEA:19413"/>
        <dbReference type="Rhea" id="RHEA-COMP:9668"/>
        <dbReference type="Rhea" id="RHEA-COMP:9699"/>
        <dbReference type="ChEBI" id="CHEBI:15378"/>
        <dbReference type="ChEBI" id="CHEBI:30616"/>
        <dbReference type="ChEBI" id="CHEBI:33019"/>
        <dbReference type="ChEBI" id="CHEBI:58095"/>
        <dbReference type="ChEBI" id="CHEBI:78442"/>
        <dbReference type="ChEBI" id="CHEBI:78531"/>
        <dbReference type="ChEBI" id="CHEBI:456215"/>
        <dbReference type="EC" id="6.1.1.20"/>
    </reaction>
</comment>
<dbReference type="GO" id="GO:0006432">
    <property type="term" value="P:phenylalanyl-tRNA aminoacylation"/>
    <property type="evidence" value="ECO:0007669"/>
    <property type="project" value="UniProtKB-UniRule"/>
</dbReference>
<evidence type="ECO:0000256" key="8">
    <source>
        <dbReference type="ARBA" id="ARBA00022741"/>
    </source>
</evidence>
<dbReference type="InterPro" id="IPR045864">
    <property type="entry name" value="aa-tRNA-synth_II/BPL/LPL"/>
</dbReference>
<dbReference type="InterPro" id="IPR002547">
    <property type="entry name" value="tRNA-bd_dom"/>
</dbReference>
<dbReference type="GO" id="GO:0000049">
    <property type="term" value="F:tRNA binding"/>
    <property type="evidence" value="ECO:0007669"/>
    <property type="project" value="UniProtKB-UniRule"/>
</dbReference>
<keyword evidence="7 15" id="KW-0479">Metal-binding</keyword>
<dbReference type="InterPro" id="IPR005146">
    <property type="entry name" value="B3/B4_tRNA-bd"/>
</dbReference>
<dbReference type="GO" id="GO:0004826">
    <property type="term" value="F:phenylalanine-tRNA ligase activity"/>
    <property type="evidence" value="ECO:0007669"/>
    <property type="project" value="UniProtKB-UniRule"/>
</dbReference>
<reference evidence="20" key="2">
    <citation type="submission" date="2022-10" db="EMBL/GenBank/DDBJ databases">
        <authorList>
            <person name="Aronson H.S."/>
        </authorList>
    </citation>
    <scope>NUCLEOTIDE SEQUENCE</scope>
    <source>
        <strain evidence="20">RS19-109</strain>
    </source>
</reference>
<dbReference type="InterPro" id="IPR005121">
    <property type="entry name" value="Fdx_antiC-bd"/>
</dbReference>
<keyword evidence="4 15" id="KW-0963">Cytoplasm</keyword>